<comment type="caution">
    <text evidence="1">The sequence shown here is derived from an EMBL/GenBank/DDBJ whole genome shotgun (WGS) entry which is preliminary data.</text>
</comment>
<dbReference type="AlphaFoldDB" id="A0A365PPZ3"/>
<dbReference type="EMBL" id="QNTV01000022">
    <property type="protein sequence ID" value="RBA52975.1"/>
    <property type="molecule type" value="Genomic_DNA"/>
</dbReference>
<proteinExistence type="predicted"/>
<accession>A0A365PPZ3</accession>
<dbReference type="SUPFAM" id="SSF56112">
    <property type="entry name" value="Protein kinase-like (PK-like)"/>
    <property type="match status" value="1"/>
</dbReference>
<name>A0A365PPZ3_9GAMM</name>
<reference evidence="1 2" key="1">
    <citation type="submission" date="2018-06" db="EMBL/GenBank/DDBJ databases">
        <title>Whole genome sequencing of four bacterial strains from South Shetland trench revealing bio-synthetic gene clusters.</title>
        <authorList>
            <person name="Abdel-Mageed W.M."/>
            <person name="Lehri B."/>
            <person name="Jarmusch S.A."/>
            <person name="Miranda K."/>
            <person name="Goodfellow M."/>
            <person name="Jaspars M."/>
            <person name="Karlyshev A.V."/>
        </authorList>
    </citation>
    <scope>NUCLEOTIDE SEQUENCE [LARGE SCALE GENOMIC DNA]</scope>
    <source>
        <strain evidence="1 2">SST2</strain>
    </source>
</reference>
<gene>
    <name evidence="1" type="ORF">DQ403_20135</name>
</gene>
<protein>
    <recommendedName>
        <fullName evidence="3">Aminoglycoside phosphotransferase domain-containing protein</fullName>
    </recommendedName>
</protein>
<dbReference type="RefSeq" id="WP_128121685.1">
    <property type="nucleotide sequence ID" value="NZ_QNTV01000022.1"/>
</dbReference>
<organism evidence="1 2">
    <name type="scientific">Stutzerimonas zhaodongensis</name>
    <dbReference type="NCBI Taxonomy" id="1176257"/>
    <lineage>
        <taxon>Bacteria</taxon>
        <taxon>Pseudomonadati</taxon>
        <taxon>Pseudomonadota</taxon>
        <taxon>Gammaproteobacteria</taxon>
        <taxon>Pseudomonadales</taxon>
        <taxon>Pseudomonadaceae</taxon>
        <taxon>Stutzerimonas</taxon>
    </lineage>
</organism>
<dbReference type="Proteomes" id="UP000252554">
    <property type="component" value="Unassembled WGS sequence"/>
</dbReference>
<evidence type="ECO:0000313" key="2">
    <source>
        <dbReference type="Proteomes" id="UP000252554"/>
    </source>
</evidence>
<dbReference type="InterPro" id="IPR011009">
    <property type="entry name" value="Kinase-like_dom_sf"/>
</dbReference>
<sequence>MQFFTSLMQRFGSGRSFPEIKRIAEKHALRDDHGAYERALSRYDADIVFDVDCELQEFIGSGKGQHTLNCYRKLRCDGRWLFEKIYAVESLDWRKCQYFYEHVHPNLEQVAIRVPALLWSMRGSRLAVARFDYVEFSPIAPHSYLEDAVSISRRLSGIGPAQPYVPADLFDLSQHYGFERCFHKTVGVLERAGGDVESLRSMRNHCEALPRFVGHGDLSRPNMAQDALLLDWDNFGFYPPGFDLALAAVLKGDLLGEEELRRLALKAYDPVSEHCSFQDFWFSMTFFYGVFLSARKAEHKLSCLKLLERNLADSSRRAVTLN</sequence>
<evidence type="ECO:0000313" key="1">
    <source>
        <dbReference type="EMBL" id="RBA52975.1"/>
    </source>
</evidence>
<evidence type="ECO:0008006" key="3">
    <source>
        <dbReference type="Google" id="ProtNLM"/>
    </source>
</evidence>